<name>A0ABN9PXB5_9DINO</name>
<accession>A0ABN9PXB5</accession>
<organism evidence="2 3">
    <name type="scientific">Prorocentrum cordatum</name>
    <dbReference type="NCBI Taxonomy" id="2364126"/>
    <lineage>
        <taxon>Eukaryota</taxon>
        <taxon>Sar</taxon>
        <taxon>Alveolata</taxon>
        <taxon>Dinophyceae</taxon>
        <taxon>Prorocentrales</taxon>
        <taxon>Prorocentraceae</taxon>
        <taxon>Prorocentrum</taxon>
    </lineage>
</organism>
<evidence type="ECO:0000313" key="3">
    <source>
        <dbReference type="Proteomes" id="UP001189429"/>
    </source>
</evidence>
<comment type="caution">
    <text evidence="2">The sequence shown here is derived from an EMBL/GenBank/DDBJ whole genome shotgun (WGS) entry which is preliminary data.</text>
</comment>
<keyword evidence="3" id="KW-1185">Reference proteome</keyword>
<feature type="compositionally biased region" description="Basic and acidic residues" evidence="1">
    <location>
        <begin position="7"/>
        <end position="17"/>
    </location>
</feature>
<evidence type="ECO:0000313" key="2">
    <source>
        <dbReference type="EMBL" id="CAK0796716.1"/>
    </source>
</evidence>
<evidence type="ECO:0000256" key="1">
    <source>
        <dbReference type="SAM" id="MobiDB-lite"/>
    </source>
</evidence>
<sequence length="189" mass="20777">CSAGAGREVDRRPKWEETSAPPGADDGPGDLTARHERVKHQIRSLKAEGASDAKCRRSVLGARSRYHSQYMDVVRSVQTHVEAMGQQRRDVSSIRQLLEEGQQAYFNRRNGWSRVQAAVKIAGALNKVDLQSRRTRTAAYQALLGGGDGASPADDLLRGPHRRSLLQADRRQAVQQLFCAAARAPPARA</sequence>
<dbReference type="Proteomes" id="UP001189429">
    <property type="component" value="Unassembled WGS sequence"/>
</dbReference>
<protein>
    <submittedName>
        <fullName evidence="2">Uncharacterized protein</fullName>
    </submittedName>
</protein>
<feature type="non-terminal residue" evidence="2">
    <location>
        <position position="1"/>
    </location>
</feature>
<dbReference type="EMBL" id="CAUYUJ010001603">
    <property type="protein sequence ID" value="CAK0796716.1"/>
    <property type="molecule type" value="Genomic_DNA"/>
</dbReference>
<gene>
    <name evidence="2" type="ORF">PCOR1329_LOCUS6017</name>
</gene>
<feature type="region of interest" description="Disordered" evidence="1">
    <location>
        <begin position="1"/>
        <end position="32"/>
    </location>
</feature>
<reference evidence="2" key="1">
    <citation type="submission" date="2023-10" db="EMBL/GenBank/DDBJ databases">
        <authorList>
            <person name="Chen Y."/>
            <person name="Shah S."/>
            <person name="Dougan E. K."/>
            <person name="Thang M."/>
            <person name="Chan C."/>
        </authorList>
    </citation>
    <scope>NUCLEOTIDE SEQUENCE [LARGE SCALE GENOMIC DNA]</scope>
</reference>
<proteinExistence type="predicted"/>